<reference evidence="1 2" key="1">
    <citation type="journal article" date="2011" name="J. Bacteriol.">
        <title>Complete genome of the cellulolytic ruminal bacterium Ruminococcus albus 7.</title>
        <authorList>
            <person name="Suen G."/>
            <person name="Stevenson D.M."/>
            <person name="Bruce D.C."/>
            <person name="Chertkov O."/>
            <person name="Copeland A."/>
            <person name="Cheng J.F."/>
            <person name="Detter C."/>
            <person name="Detter J.C."/>
            <person name="Goodwin L.A."/>
            <person name="Han C.S."/>
            <person name="Hauser L.J."/>
            <person name="Ivanova N.N."/>
            <person name="Kyrpides N.C."/>
            <person name="Land M.L."/>
            <person name="Lapidus A."/>
            <person name="Lucas S."/>
            <person name="Ovchinnikova G."/>
            <person name="Pitluck S."/>
            <person name="Tapia R."/>
            <person name="Woyke T."/>
            <person name="Boyum J."/>
            <person name="Mead D."/>
            <person name="Weimer P.J."/>
        </authorList>
    </citation>
    <scope>NUCLEOTIDE SEQUENCE [LARGE SCALE GENOMIC DNA]</scope>
    <source>
        <strain evidence="2">ATCC 27210 / DSM 20455 / JCM 14654 / NCDO 2250 / 7</strain>
    </source>
</reference>
<evidence type="ECO:0008006" key="3">
    <source>
        <dbReference type="Google" id="ProtNLM"/>
    </source>
</evidence>
<name>E6UGJ2_RUMA7</name>
<accession>E6UGJ2</accession>
<dbReference type="STRING" id="697329.Rumal_2640"/>
<dbReference type="OrthoDB" id="1644422at2"/>
<evidence type="ECO:0000313" key="1">
    <source>
        <dbReference type="EMBL" id="ADU23115.1"/>
    </source>
</evidence>
<proteinExistence type="predicted"/>
<dbReference type="EMBL" id="CP002403">
    <property type="protein sequence ID" value="ADU23115.1"/>
    <property type="molecule type" value="Genomic_DNA"/>
</dbReference>
<organism evidence="1 2">
    <name type="scientific">Ruminococcus albus (strain ATCC 27210 / DSM 20455 / JCM 14654 / NCDO 2250 / 7)</name>
    <dbReference type="NCBI Taxonomy" id="697329"/>
    <lineage>
        <taxon>Bacteria</taxon>
        <taxon>Bacillati</taxon>
        <taxon>Bacillota</taxon>
        <taxon>Clostridia</taxon>
        <taxon>Eubacteriales</taxon>
        <taxon>Oscillospiraceae</taxon>
        <taxon>Ruminococcus</taxon>
    </lineage>
</organism>
<dbReference type="AlphaFoldDB" id="E6UGJ2"/>
<dbReference type="Proteomes" id="UP000006919">
    <property type="component" value="Chromosome"/>
</dbReference>
<evidence type="ECO:0000313" key="2">
    <source>
        <dbReference type="Proteomes" id="UP000006919"/>
    </source>
</evidence>
<protein>
    <recommendedName>
        <fullName evidence="3">Nucleic-acid-binding protein containing Zn-ribbon domain</fullName>
    </recommendedName>
</protein>
<dbReference type="RefSeq" id="WP_013499242.1">
    <property type="nucleotide sequence ID" value="NC_014833.1"/>
</dbReference>
<dbReference type="HOGENOM" id="CLU_191389_1_0_9"/>
<sequence length="78" mass="8870">MNDTDNNNNIKCLRCGTEMIEAIFETYTYMGSQPIVKRTRKGILSAPVQSGVNCLVCRKCGYIELRAAEPHKLKFRTE</sequence>
<gene>
    <name evidence="1" type="ordered locus">Rumal_2640</name>
</gene>
<dbReference type="KEGG" id="ral:Rumal_2640"/>